<dbReference type="GO" id="GO:0016740">
    <property type="term" value="F:transferase activity"/>
    <property type="evidence" value="ECO:0007669"/>
    <property type="project" value="UniProtKB-KW"/>
</dbReference>
<feature type="compositionally biased region" description="Basic and acidic residues" evidence="1">
    <location>
        <begin position="612"/>
        <end position="625"/>
    </location>
</feature>
<dbReference type="PANTHER" id="PTHR43196:SF2">
    <property type="entry name" value="PHOSPHOADENOSINE PHOSPHOSULFATE REDUCTASE"/>
    <property type="match status" value="1"/>
</dbReference>
<keyword evidence="3" id="KW-0614">Plasmid</keyword>
<feature type="region of interest" description="Disordered" evidence="1">
    <location>
        <begin position="596"/>
        <end position="634"/>
    </location>
</feature>
<dbReference type="Pfam" id="PF01507">
    <property type="entry name" value="PAPS_reduct"/>
    <property type="match status" value="1"/>
</dbReference>
<dbReference type="Gene3D" id="3.40.50.620">
    <property type="entry name" value="HUPs"/>
    <property type="match status" value="1"/>
</dbReference>
<gene>
    <name evidence="3" type="ORF">MARSALSMR5_04109</name>
</gene>
<feature type="domain" description="Phosphoadenosine phosphosulphate reductase" evidence="2">
    <location>
        <begin position="47"/>
        <end position="226"/>
    </location>
</feature>
<dbReference type="PANTHER" id="PTHR43196">
    <property type="entry name" value="SULFATE ADENYLYLTRANSFERASE SUBUNIT 2"/>
    <property type="match status" value="1"/>
</dbReference>
<dbReference type="RefSeq" id="WP_085682095.1">
    <property type="nucleotide sequence ID" value="NZ_CP020932.1"/>
</dbReference>
<accession>A0A1W6KFM5</accession>
<organism evidence="3 4">
    <name type="scientific">Marinobacter salarius</name>
    <dbReference type="NCBI Taxonomy" id="1420917"/>
    <lineage>
        <taxon>Bacteria</taxon>
        <taxon>Pseudomonadati</taxon>
        <taxon>Pseudomonadota</taxon>
        <taxon>Gammaproteobacteria</taxon>
        <taxon>Pseudomonadales</taxon>
        <taxon>Marinobacteraceae</taxon>
        <taxon>Marinobacter</taxon>
    </lineage>
</organism>
<reference evidence="3 4" key="1">
    <citation type="submission" date="2017-04" db="EMBL/GenBank/DDBJ databases">
        <title>Genome Sequence of Marinobacter salarius strain SMR5 Isolated from a culture of the Diatom Skeletonema marinoi.</title>
        <authorList>
            <person name="Topel M."/>
            <person name="Pinder M.I.M."/>
            <person name="Johansson O.N."/>
            <person name="Kourtchenko O."/>
            <person name="Godhe A."/>
            <person name="Clarke A.K."/>
        </authorList>
    </citation>
    <scope>NUCLEOTIDE SEQUENCE [LARGE SCALE GENOMIC DNA]</scope>
    <source>
        <strain evidence="3 4">SMR5</strain>
        <plasmid evidence="4">Plasmid psmr5</plasmid>
    </source>
</reference>
<dbReference type="AlphaFoldDB" id="A0A1W6KFM5"/>
<evidence type="ECO:0000256" key="1">
    <source>
        <dbReference type="SAM" id="MobiDB-lite"/>
    </source>
</evidence>
<dbReference type="Proteomes" id="UP000193100">
    <property type="component" value="Plasmid pSMR5"/>
</dbReference>
<evidence type="ECO:0000259" key="2">
    <source>
        <dbReference type="Pfam" id="PF01507"/>
    </source>
</evidence>
<dbReference type="InterPro" id="IPR050128">
    <property type="entry name" value="Sulfate_adenylyltrnsfr_sub2"/>
</dbReference>
<dbReference type="InterPro" id="IPR002500">
    <property type="entry name" value="PAPS_reduct_dom"/>
</dbReference>
<dbReference type="InterPro" id="IPR014729">
    <property type="entry name" value="Rossmann-like_a/b/a_fold"/>
</dbReference>
<proteinExistence type="predicted"/>
<sequence length="634" mass="70255">MYRDHSADNIQTWTPAVVSKAVFSNRCQSAIDAIKATMAQVTVTTVGMSYGKDSVTTLVLALEAARQIQTETGTAPKILLITADTGVENPLQTKLAVQMSNRVLEWADERGLDVEQTWVTPDPINSYLVSMLGMRGVASVPGASATCSIQLKVEPMNKKRKELAKTYGAENIGVLTGVRHEESTVRSANMTKRGESATEAFRTETGSLQLAPIADWTEADVWRLLNTGARTSGFEMVDCEPVILHYELQGDATCGTVSIGQTAKSAGRPCSGGRGGCFICQKVDTDHSFLNVVEKVPYLEPLARLSRLIRAGHFVPENRNFISKGADEQNRVRVFSNAYSAPWTSYLLSLIMSLDEREDEYARAKSAKLGRKVARRFPRLLTLEQQLLIAFQWSRYGVQAPGEYARIREAILQGERWDLPTDEELSALAARADRKLMGKTFGYLQSDFVNTRGGEYRDHYRDLIGTETGCSPQVMLDDDGDRDLYVSGKGIIHDTIELSDIVEADLSDFESEIELEDFLWWYAMEFAAGEKGHNEEMNFLLREGVIRARSGYQSQLAEYQRYNLHLHAIREKGPIGSLEQIMAHPQFVTADQAKATEDATSNSAPAIIATDRSTEEAPAKAKSTETDQLDLFTA</sequence>
<dbReference type="SUPFAM" id="SSF52402">
    <property type="entry name" value="Adenine nucleotide alpha hydrolases-like"/>
    <property type="match status" value="1"/>
</dbReference>
<evidence type="ECO:0000313" key="3">
    <source>
        <dbReference type="EMBL" id="ARM86129.1"/>
    </source>
</evidence>
<evidence type="ECO:0000313" key="4">
    <source>
        <dbReference type="Proteomes" id="UP000193100"/>
    </source>
</evidence>
<keyword evidence="3" id="KW-0808">Transferase</keyword>
<name>A0A1W6KFM5_9GAMM</name>
<dbReference type="EMBL" id="CP020932">
    <property type="protein sequence ID" value="ARM86129.1"/>
    <property type="molecule type" value="Genomic_DNA"/>
</dbReference>
<geneLocation type="plasmid" evidence="4">
    <name>psmr5</name>
</geneLocation>
<protein>
    <submittedName>
        <fullName evidence="3">Sulfurtransferase DndC</fullName>
    </submittedName>
</protein>
<dbReference type="GeneID" id="77258016"/>